<dbReference type="EMBL" id="QICL01000015">
    <property type="protein sequence ID" value="PXV63172.1"/>
    <property type="molecule type" value="Genomic_DNA"/>
</dbReference>
<feature type="repeat" description="TPR" evidence="3">
    <location>
        <begin position="603"/>
        <end position="636"/>
    </location>
</feature>
<organism evidence="4 5">
    <name type="scientific">Dysgonomonas alginatilytica</name>
    <dbReference type="NCBI Taxonomy" id="1605892"/>
    <lineage>
        <taxon>Bacteria</taxon>
        <taxon>Pseudomonadati</taxon>
        <taxon>Bacteroidota</taxon>
        <taxon>Bacteroidia</taxon>
        <taxon>Bacteroidales</taxon>
        <taxon>Dysgonomonadaceae</taxon>
        <taxon>Dysgonomonas</taxon>
    </lineage>
</organism>
<dbReference type="SUPFAM" id="SSF48452">
    <property type="entry name" value="TPR-like"/>
    <property type="match status" value="1"/>
</dbReference>
<keyword evidence="1" id="KW-0677">Repeat</keyword>
<dbReference type="AlphaFoldDB" id="A0A2V3PUQ0"/>
<proteinExistence type="predicted"/>
<feature type="repeat" description="TPR" evidence="3">
    <location>
        <begin position="569"/>
        <end position="602"/>
    </location>
</feature>
<evidence type="ECO:0000256" key="1">
    <source>
        <dbReference type="ARBA" id="ARBA00022737"/>
    </source>
</evidence>
<dbReference type="Proteomes" id="UP000247973">
    <property type="component" value="Unassembled WGS sequence"/>
</dbReference>
<evidence type="ECO:0000256" key="3">
    <source>
        <dbReference type="PROSITE-ProRule" id="PRU00339"/>
    </source>
</evidence>
<comment type="caution">
    <text evidence="4">The sequence shown here is derived from an EMBL/GenBank/DDBJ whole genome shotgun (WGS) entry which is preliminary data.</text>
</comment>
<reference evidence="4 5" key="1">
    <citation type="submission" date="2018-03" db="EMBL/GenBank/DDBJ databases">
        <title>Genomic Encyclopedia of Archaeal and Bacterial Type Strains, Phase II (KMG-II): from individual species to whole genera.</title>
        <authorList>
            <person name="Goeker M."/>
        </authorList>
    </citation>
    <scope>NUCLEOTIDE SEQUENCE [LARGE SCALE GENOMIC DNA]</scope>
    <source>
        <strain evidence="4 5">DSM 100214</strain>
    </source>
</reference>
<feature type="repeat" description="TPR" evidence="3">
    <location>
        <begin position="535"/>
        <end position="568"/>
    </location>
</feature>
<dbReference type="PANTHER" id="PTHR44943:SF8">
    <property type="entry name" value="TPR REPEAT-CONTAINING PROTEIN MJ0263"/>
    <property type="match status" value="1"/>
</dbReference>
<gene>
    <name evidence="4" type="ORF">CLV62_11554</name>
</gene>
<dbReference type="InterPro" id="IPR011990">
    <property type="entry name" value="TPR-like_helical_dom_sf"/>
</dbReference>
<keyword evidence="5" id="KW-1185">Reference proteome</keyword>
<dbReference type="RefSeq" id="WP_110311085.1">
    <property type="nucleotide sequence ID" value="NZ_QICL01000015.1"/>
</dbReference>
<dbReference type="Pfam" id="PF14559">
    <property type="entry name" value="TPR_19"/>
    <property type="match status" value="1"/>
</dbReference>
<sequence length="739" mass="86095">MDYKNALTYKKEILEKLSKRQLKDAFELLTKLVVNTQDWHASEKLSELETNYKYMLHYQFEDTVDPQKDAIYNTILRTLYEMTDDAADELLTIDSSNIFYERLRINTVRTPLTLGEIQKQLKDVTESWALADLLEAGDVKQAKERELSVKRERTGSELFNYMFVSARATEQDEIEYTSFINHQDVPVREKLLFISALTLNLFHRFDGRKLCVLMNACQSEESSIRQRAIVGLIIVLQMYDVRWQLYPECQFKLDALAEDEAFRRSVLAVVKQLIRSRETEEISRKLTEEIIPEMMKFNSLAGKKLNMQDLMGETDFADKNPDWQKELENSGLANKLQEYSSLQMEGADVFHSTFSSLKNFPFFGELGNWFLPFDVQYSELQPLFSDKEGLNVLLQTAVLNSSHMCNSDKYSFAFSLMQIPSSQRQMMAARFGEESDQLKEMQKEAESLNSKAGEEVISNQYIQDLYRFFKLYPYKNNFFDIFKLRLNFYDKKSISPLISDHSSMLQIANYCFDKNFFSEALGIYQKLIDNGALESDLWQKMGYCKQMLDDLKGALDAYLQAELLSPDNSWIIKRIAQVYKSLKDPQRALEYYQRAAQLNPNNLNLELNIGHCYLDLGEYDKALNCYFKIEVLDSKSSRAWRPIAWTAFLLRKFELAQQYYKQILADKPNVHDFLNAGHVELCLNRKKIALDLYLNAARKSSDFNQFVALFEEDAKELSAAGVDTSFFPFLLDELRYKLD</sequence>
<name>A0A2V3PUQ0_9BACT</name>
<dbReference type="PANTHER" id="PTHR44943">
    <property type="entry name" value="CELLULOSE SYNTHASE OPERON PROTEIN C"/>
    <property type="match status" value="1"/>
</dbReference>
<evidence type="ECO:0000313" key="4">
    <source>
        <dbReference type="EMBL" id="PXV63172.1"/>
    </source>
</evidence>
<dbReference type="OrthoDB" id="1108959at2"/>
<evidence type="ECO:0000256" key="2">
    <source>
        <dbReference type="ARBA" id="ARBA00022803"/>
    </source>
</evidence>
<dbReference type="InterPro" id="IPR019734">
    <property type="entry name" value="TPR_rpt"/>
</dbReference>
<dbReference type="Gene3D" id="1.25.40.10">
    <property type="entry name" value="Tetratricopeptide repeat domain"/>
    <property type="match status" value="2"/>
</dbReference>
<dbReference type="SMART" id="SM00028">
    <property type="entry name" value="TPR"/>
    <property type="match status" value="4"/>
</dbReference>
<dbReference type="PROSITE" id="PS50005">
    <property type="entry name" value="TPR"/>
    <property type="match status" value="3"/>
</dbReference>
<evidence type="ECO:0000313" key="5">
    <source>
        <dbReference type="Proteomes" id="UP000247973"/>
    </source>
</evidence>
<accession>A0A2V3PUQ0</accession>
<protein>
    <submittedName>
        <fullName evidence="4">Tetratricopeptide repeat protein</fullName>
    </submittedName>
</protein>
<dbReference type="InterPro" id="IPR051685">
    <property type="entry name" value="Ycf3/AcsC/BcsC/TPR_MFPF"/>
</dbReference>
<keyword evidence="2 3" id="KW-0802">TPR repeat</keyword>